<dbReference type="Proteomes" id="UP000800097">
    <property type="component" value="Unassembled WGS sequence"/>
</dbReference>
<feature type="compositionally biased region" description="Basic residues" evidence="1">
    <location>
        <begin position="146"/>
        <end position="155"/>
    </location>
</feature>
<evidence type="ECO:0000313" key="2">
    <source>
        <dbReference type="EMBL" id="KAF2273145.1"/>
    </source>
</evidence>
<dbReference type="GeneID" id="54555254"/>
<feature type="region of interest" description="Disordered" evidence="1">
    <location>
        <begin position="1"/>
        <end position="47"/>
    </location>
</feature>
<keyword evidence="3" id="KW-1185">Reference proteome</keyword>
<gene>
    <name evidence="2" type="ORF">EI97DRAFT_482832</name>
</gene>
<feature type="region of interest" description="Disordered" evidence="1">
    <location>
        <begin position="100"/>
        <end position="175"/>
    </location>
</feature>
<feature type="compositionally biased region" description="Basic and acidic residues" evidence="1">
    <location>
        <begin position="1"/>
        <end position="20"/>
    </location>
</feature>
<evidence type="ECO:0000256" key="1">
    <source>
        <dbReference type="SAM" id="MobiDB-lite"/>
    </source>
</evidence>
<name>A0A6A6J9Y2_WESOR</name>
<sequence>MRQARLEPGGRTRNGRHETARAAAIARSRDVVEAATDGQSGEESRERWQKGVLLENGRDARVAGSWGASWLGFGLAENGKLAVLGLALAPLELCWRRRKGEEKGCRCRAERDKQSGTGSQQRDWKSKRRRVNWRGSQGREAITDARKRRRTGRRRGCGEGRRRRSPENVPAQVVP</sequence>
<protein>
    <submittedName>
        <fullName evidence="2">Uncharacterized protein</fullName>
    </submittedName>
</protein>
<organism evidence="2 3">
    <name type="scientific">Westerdykella ornata</name>
    <dbReference type="NCBI Taxonomy" id="318751"/>
    <lineage>
        <taxon>Eukaryota</taxon>
        <taxon>Fungi</taxon>
        <taxon>Dikarya</taxon>
        <taxon>Ascomycota</taxon>
        <taxon>Pezizomycotina</taxon>
        <taxon>Dothideomycetes</taxon>
        <taxon>Pleosporomycetidae</taxon>
        <taxon>Pleosporales</taxon>
        <taxon>Sporormiaceae</taxon>
        <taxon>Westerdykella</taxon>
    </lineage>
</organism>
<feature type="compositionally biased region" description="Basic and acidic residues" evidence="1">
    <location>
        <begin position="100"/>
        <end position="114"/>
    </location>
</feature>
<dbReference type="RefSeq" id="XP_033650684.1">
    <property type="nucleotide sequence ID" value="XM_033802079.1"/>
</dbReference>
<evidence type="ECO:0000313" key="3">
    <source>
        <dbReference type="Proteomes" id="UP000800097"/>
    </source>
</evidence>
<proteinExistence type="predicted"/>
<reference evidence="2" key="1">
    <citation type="journal article" date="2020" name="Stud. Mycol.">
        <title>101 Dothideomycetes genomes: a test case for predicting lifestyles and emergence of pathogens.</title>
        <authorList>
            <person name="Haridas S."/>
            <person name="Albert R."/>
            <person name="Binder M."/>
            <person name="Bloem J."/>
            <person name="Labutti K."/>
            <person name="Salamov A."/>
            <person name="Andreopoulos B."/>
            <person name="Baker S."/>
            <person name="Barry K."/>
            <person name="Bills G."/>
            <person name="Bluhm B."/>
            <person name="Cannon C."/>
            <person name="Castanera R."/>
            <person name="Culley D."/>
            <person name="Daum C."/>
            <person name="Ezra D."/>
            <person name="Gonzalez J."/>
            <person name="Henrissat B."/>
            <person name="Kuo A."/>
            <person name="Liang C."/>
            <person name="Lipzen A."/>
            <person name="Lutzoni F."/>
            <person name="Magnuson J."/>
            <person name="Mondo S."/>
            <person name="Nolan M."/>
            <person name="Ohm R."/>
            <person name="Pangilinan J."/>
            <person name="Park H.-J."/>
            <person name="Ramirez L."/>
            <person name="Alfaro M."/>
            <person name="Sun H."/>
            <person name="Tritt A."/>
            <person name="Yoshinaga Y."/>
            <person name="Zwiers L.-H."/>
            <person name="Turgeon B."/>
            <person name="Goodwin S."/>
            <person name="Spatafora J."/>
            <person name="Crous P."/>
            <person name="Grigoriev I."/>
        </authorList>
    </citation>
    <scope>NUCLEOTIDE SEQUENCE</scope>
    <source>
        <strain evidence="2">CBS 379.55</strain>
    </source>
</reference>
<dbReference type="AlphaFoldDB" id="A0A6A6J9Y2"/>
<dbReference type="EMBL" id="ML986513">
    <property type="protein sequence ID" value="KAF2273145.1"/>
    <property type="molecule type" value="Genomic_DNA"/>
</dbReference>
<accession>A0A6A6J9Y2</accession>